<keyword evidence="4" id="KW-0732">Signal</keyword>
<organism evidence="6 7">
    <name type="scientific">Nannospalax galili</name>
    <name type="common">Northern Israeli blind subterranean mole rat</name>
    <name type="synonym">Spalax galili</name>
    <dbReference type="NCBI Taxonomy" id="1026970"/>
    <lineage>
        <taxon>Eukaryota</taxon>
        <taxon>Metazoa</taxon>
        <taxon>Chordata</taxon>
        <taxon>Craniata</taxon>
        <taxon>Vertebrata</taxon>
        <taxon>Euteleostomi</taxon>
        <taxon>Mammalia</taxon>
        <taxon>Eutheria</taxon>
        <taxon>Euarchontoglires</taxon>
        <taxon>Glires</taxon>
        <taxon>Rodentia</taxon>
        <taxon>Myomorpha</taxon>
        <taxon>Muroidea</taxon>
        <taxon>Spalacidae</taxon>
        <taxon>Spalacinae</taxon>
        <taxon>Nannospalax</taxon>
    </lineage>
</organism>
<sequence>TFDLRTKVMIGIARCLLIAVIMLISGVLCLYLKISKAMKTSKEADALSCTHSCNVTPDKVIQAKPLLAESSRALQCCDACSVYADVGGLPPCFCDQSEGL</sequence>
<evidence type="ECO:0000256" key="4">
    <source>
        <dbReference type="ARBA" id="ARBA00022729"/>
    </source>
</evidence>
<dbReference type="OMA" id="CLYFKIA"/>
<dbReference type="Proteomes" id="UP000694381">
    <property type="component" value="Unassembled WGS sequence"/>
</dbReference>
<evidence type="ECO:0000313" key="7">
    <source>
        <dbReference type="Proteomes" id="UP000694381"/>
    </source>
</evidence>
<accession>A0A8C6QAU1</accession>
<dbReference type="GeneTree" id="ENSGT00940000164044"/>
<protein>
    <recommendedName>
        <fullName evidence="8">Protein FAM24A</fullName>
    </recommendedName>
</protein>
<keyword evidence="5" id="KW-0812">Transmembrane</keyword>
<evidence type="ECO:0000256" key="3">
    <source>
        <dbReference type="ARBA" id="ARBA00022525"/>
    </source>
</evidence>
<dbReference type="PANTHER" id="PTHR35860:SF1">
    <property type="entry name" value="PROTEIN FAM24A"/>
    <property type="match status" value="1"/>
</dbReference>
<keyword evidence="5" id="KW-1133">Transmembrane helix</keyword>
<evidence type="ECO:0008006" key="8">
    <source>
        <dbReference type="Google" id="ProtNLM"/>
    </source>
</evidence>
<evidence type="ECO:0000256" key="2">
    <source>
        <dbReference type="ARBA" id="ARBA00007386"/>
    </source>
</evidence>
<reference evidence="6" key="2">
    <citation type="submission" date="2025-09" db="UniProtKB">
        <authorList>
            <consortium name="Ensembl"/>
        </authorList>
    </citation>
    <scope>IDENTIFICATION</scope>
</reference>
<evidence type="ECO:0000313" key="6">
    <source>
        <dbReference type="Ensembl" id="ENSNGAP00000001259.1"/>
    </source>
</evidence>
<dbReference type="AlphaFoldDB" id="A0A8C6QAU1"/>
<proteinExistence type="inferred from homology"/>
<dbReference type="PANTHER" id="PTHR35860">
    <property type="entry name" value="PROTEIN FAM24B"/>
    <property type="match status" value="1"/>
</dbReference>
<comment type="similarity">
    <text evidence="2">Belongs to the FAM24 family.</text>
</comment>
<evidence type="ECO:0000256" key="1">
    <source>
        <dbReference type="ARBA" id="ARBA00004613"/>
    </source>
</evidence>
<dbReference type="InterPro" id="IPR028122">
    <property type="entry name" value="FAM24"/>
</dbReference>
<name>A0A8C6QAU1_NANGA</name>
<keyword evidence="5" id="KW-0472">Membrane</keyword>
<comment type="subcellular location">
    <subcellularLocation>
        <location evidence="1">Secreted</location>
    </subcellularLocation>
</comment>
<feature type="transmembrane region" description="Helical" evidence="5">
    <location>
        <begin position="6"/>
        <end position="32"/>
    </location>
</feature>
<dbReference type="GO" id="GO:0005576">
    <property type="term" value="C:extracellular region"/>
    <property type="evidence" value="ECO:0007669"/>
    <property type="project" value="UniProtKB-SubCell"/>
</dbReference>
<reference evidence="6" key="1">
    <citation type="submission" date="2025-08" db="UniProtKB">
        <authorList>
            <consortium name="Ensembl"/>
        </authorList>
    </citation>
    <scope>IDENTIFICATION</scope>
</reference>
<dbReference type="Ensembl" id="ENSNGAT00000001278.1">
    <property type="protein sequence ID" value="ENSNGAP00000001259.1"/>
    <property type="gene ID" value="ENSNGAG00000000938.1"/>
</dbReference>
<dbReference type="Pfam" id="PF15193">
    <property type="entry name" value="FAM24"/>
    <property type="match status" value="1"/>
</dbReference>
<evidence type="ECO:0000256" key="5">
    <source>
        <dbReference type="SAM" id="Phobius"/>
    </source>
</evidence>
<keyword evidence="3" id="KW-0964">Secreted</keyword>
<keyword evidence="7" id="KW-1185">Reference proteome</keyword>